<dbReference type="NCBIfam" id="NF003814">
    <property type="entry name" value="PRK05406.1-3"/>
    <property type="match status" value="1"/>
</dbReference>
<gene>
    <name evidence="1" type="ORF">SAMN06295879_2960</name>
</gene>
<dbReference type="AlphaFoldDB" id="A0A1T4YFZ6"/>
<dbReference type="GO" id="GO:0005975">
    <property type="term" value="P:carbohydrate metabolic process"/>
    <property type="evidence" value="ECO:0007669"/>
    <property type="project" value="InterPro"/>
</dbReference>
<dbReference type="CDD" id="cd10787">
    <property type="entry name" value="LamB_YcsF_like"/>
    <property type="match status" value="1"/>
</dbReference>
<evidence type="ECO:0000313" key="2">
    <source>
        <dbReference type="Proteomes" id="UP000189735"/>
    </source>
</evidence>
<dbReference type="InterPro" id="IPR005501">
    <property type="entry name" value="LamB/YcsF/PxpA-like"/>
</dbReference>
<dbReference type="InterPro" id="IPR011330">
    <property type="entry name" value="Glyco_hydro/deAcase_b/a-brl"/>
</dbReference>
<dbReference type="Pfam" id="PF03746">
    <property type="entry name" value="LamB_YcsF"/>
    <property type="match status" value="1"/>
</dbReference>
<evidence type="ECO:0000313" key="1">
    <source>
        <dbReference type="EMBL" id="SKB00211.1"/>
    </source>
</evidence>
<dbReference type="RefSeq" id="WP_078715036.1">
    <property type="nucleotide sequence ID" value="NZ_FUYG01000008.1"/>
</dbReference>
<dbReference type="Gene3D" id="3.20.20.370">
    <property type="entry name" value="Glycoside hydrolase/deacetylase"/>
    <property type="match status" value="1"/>
</dbReference>
<accession>A0A1T4YFZ6</accession>
<name>A0A1T4YFZ6_9MICO</name>
<sequence>MSIKSVAVVADLGESFGNYTIGDDDALLGLVTASNIACGFHAGDPRVMNDTVRQCVERGIELGAHPGYPDLVGFGRRLIEASEEEIRTDVLYQIGALDAFARVHGGIISHVAPHGRMGSIAQTDAKHARAITDAIAAYNPEYIVICQNGLLAEESRKRNLQVGYVFLADRGYGADGMPVPRSHEGGLIHDPELIGRRVVQVVTEGTVVTVDGETVPLGHDADVVLLHGDHPQVLANGTALRAALETAGIRATGLQEVLAEKASAARQTASVVGAV</sequence>
<dbReference type="EMBL" id="FUYG01000008">
    <property type="protein sequence ID" value="SKB00211.1"/>
    <property type="molecule type" value="Genomic_DNA"/>
</dbReference>
<protein>
    <submittedName>
        <fullName evidence="1">UPF0271 protein</fullName>
    </submittedName>
</protein>
<dbReference type="PANTHER" id="PTHR30292:SF0">
    <property type="entry name" value="5-OXOPROLINASE SUBUNIT A"/>
    <property type="match status" value="1"/>
</dbReference>
<reference evidence="2" key="1">
    <citation type="submission" date="2017-02" db="EMBL/GenBank/DDBJ databases">
        <authorList>
            <person name="Varghese N."/>
            <person name="Submissions S."/>
        </authorList>
    </citation>
    <scope>NUCLEOTIDE SEQUENCE [LARGE SCALE GENOMIC DNA]</scope>
    <source>
        <strain evidence="2">VKM Ac-2052</strain>
    </source>
</reference>
<dbReference type="Proteomes" id="UP000189735">
    <property type="component" value="Unassembled WGS sequence"/>
</dbReference>
<dbReference type="PANTHER" id="PTHR30292">
    <property type="entry name" value="UNCHARACTERIZED PROTEIN YBGL-RELATED"/>
    <property type="match status" value="1"/>
</dbReference>
<dbReference type="SUPFAM" id="SSF88713">
    <property type="entry name" value="Glycoside hydrolase/deacetylase"/>
    <property type="match status" value="1"/>
</dbReference>
<proteinExistence type="predicted"/>
<organism evidence="1 2">
    <name type="scientific">Agreia bicolorata</name>
    <dbReference type="NCBI Taxonomy" id="110935"/>
    <lineage>
        <taxon>Bacteria</taxon>
        <taxon>Bacillati</taxon>
        <taxon>Actinomycetota</taxon>
        <taxon>Actinomycetes</taxon>
        <taxon>Micrococcales</taxon>
        <taxon>Microbacteriaceae</taxon>
        <taxon>Agreia</taxon>
    </lineage>
</organism>